<organism evidence="2 3">
    <name type="scientific">Agrocybe chaxingu</name>
    <dbReference type="NCBI Taxonomy" id="84603"/>
    <lineage>
        <taxon>Eukaryota</taxon>
        <taxon>Fungi</taxon>
        <taxon>Dikarya</taxon>
        <taxon>Basidiomycota</taxon>
        <taxon>Agaricomycotina</taxon>
        <taxon>Agaricomycetes</taxon>
        <taxon>Agaricomycetidae</taxon>
        <taxon>Agaricales</taxon>
        <taxon>Agaricineae</taxon>
        <taxon>Strophariaceae</taxon>
        <taxon>Agrocybe</taxon>
    </lineage>
</organism>
<evidence type="ECO:0000256" key="1">
    <source>
        <dbReference type="SAM" id="MobiDB-lite"/>
    </source>
</evidence>
<gene>
    <name evidence="2" type="ORF">NLJ89_g6717</name>
</gene>
<reference evidence="2" key="1">
    <citation type="submission" date="2022-07" db="EMBL/GenBank/DDBJ databases">
        <title>Genome Sequence of Agrocybe chaxingu.</title>
        <authorList>
            <person name="Buettner E."/>
        </authorList>
    </citation>
    <scope>NUCLEOTIDE SEQUENCE</scope>
    <source>
        <strain evidence="2">MP-N11</strain>
    </source>
</reference>
<feature type="region of interest" description="Disordered" evidence="1">
    <location>
        <begin position="260"/>
        <end position="291"/>
    </location>
</feature>
<dbReference type="EMBL" id="JANKHO010000735">
    <property type="protein sequence ID" value="KAJ3506719.1"/>
    <property type="molecule type" value="Genomic_DNA"/>
</dbReference>
<evidence type="ECO:0000313" key="3">
    <source>
        <dbReference type="Proteomes" id="UP001148786"/>
    </source>
</evidence>
<comment type="caution">
    <text evidence="2">The sequence shown here is derived from an EMBL/GenBank/DDBJ whole genome shotgun (WGS) entry which is preliminary data.</text>
</comment>
<dbReference type="Proteomes" id="UP001148786">
    <property type="component" value="Unassembled WGS sequence"/>
</dbReference>
<keyword evidence="3" id="KW-1185">Reference proteome</keyword>
<proteinExistence type="predicted"/>
<protein>
    <submittedName>
        <fullName evidence="2">Uncharacterized protein</fullName>
    </submittedName>
</protein>
<feature type="compositionally biased region" description="Basic and acidic residues" evidence="1">
    <location>
        <begin position="260"/>
        <end position="270"/>
    </location>
</feature>
<name>A0A9W8MVR5_9AGAR</name>
<dbReference type="AlphaFoldDB" id="A0A9W8MVR5"/>
<sequence length="291" mass="32634">MILESAWNGPQVDMTVTSRPQDIFGFIQICEYYDHERQEWHELLATPLEIGVSPVLASLRRVLQTALDCFLPSLDINIGGSFGDDQEGMLTINSPHEPLLNSTVHVISDSQLDNWESLPLLQSISSEQTCCLFIVTERRACQVFVDKPSGNFCLGPFVHIHTSPREFIGLFALFILSSSCWDCSGQQGHQCKRQANLFNKMLVGDRQELFLTFLDALQESKGLEILPKEVTLAPIIHQPIPVPVLPGFVPWIDQLDEMRQEGCSPKREPVESPDSYPPDSAMGDSYEAFVN</sequence>
<accession>A0A9W8MVR5</accession>
<evidence type="ECO:0000313" key="2">
    <source>
        <dbReference type="EMBL" id="KAJ3506719.1"/>
    </source>
</evidence>